<dbReference type="SUPFAM" id="SSF51206">
    <property type="entry name" value="cAMP-binding domain-like"/>
    <property type="match status" value="1"/>
</dbReference>
<dbReference type="Pfam" id="PF00027">
    <property type="entry name" value="cNMP_binding"/>
    <property type="match status" value="1"/>
</dbReference>
<dbReference type="CDD" id="cd00038">
    <property type="entry name" value="CAP_ED"/>
    <property type="match status" value="1"/>
</dbReference>
<feature type="domain" description="CBS" evidence="4">
    <location>
        <begin position="156"/>
        <end position="220"/>
    </location>
</feature>
<dbReference type="InterPro" id="IPR005105">
    <property type="entry name" value="GlnD_Uridyltrans_N"/>
</dbReference>
<evidence type="ECO:0000256" key="1">
    <source>
        <dbReference type="ARBA" id="ARBA00023122"/>
    </source>
</evidence>
<dbReference type="PANTHER" id="PTHR43080:SF2">
    <property type="entry name" value="CBS DOMAIN-CONTAINING PROTEIN"/>
    <property type="match status" value="1"/>
</dbReference>
<dbReference type="InterPro" id="IPR018490">
    <property type="entry name" value="cNMP-bd_dom_sf"/>
</dbReference>
<dbReference type="Proteomes" id="UP001163739">
    <property type="component" value="Chromosome"/>
</dbReference>
<dbReference type="PANTHER" id="PTHR43080">
    <property type="entry name" value="CBS DOMAIN-CONTAINING PROTEIN CBSX3, MITOCHONDRIAL"/>
    <property type="match status" value="1"/>
</dbReference>
<proteinExistence type="predicted"/>
<dbReference type="RefSeq" id="WP_265047700.1">
    <property type="nucleotide sequence ID" value="NZ_CP100390.1"/>
</dbReference>
<dbReference type="Gene3D" id="2.60.120.10">
    <property type="entry name" value="Jelly Rolls"/>
    <property type="match status" value="1"/>
</dbReference>
<keyword evidence="6" id="KW-1185">Reference proteome</keyword>
<evidence type="ECO:0000259" key="3">
    <source>
        <dbReference type="PROSITE" id="PS50042"/>
    </source>
</evidence>
<evidence type="ECO:0000259" key="4">
    <source>
        <dbReference type="PROSITE" id="PS51371"/>
    </source>
</evidence>
<reference evidence="5" key="1">
    <citation type="submission" date="2022-06" db="EMBL/GenBank/DDBJ databases">
        <title>Alkalimarinus sp. nov., isolated from gut of a Alitta virens.</title>
        <authorList>
            <person name="Yang A.I."/>
            <person name="Shin N.-R."/>
        </authorList>
    </citation>
    <scope>NUCLEOTIDE SEQUENCE</scope>
    <source>
        <strain evidence="5">A2M4</strain>
    </source>
</reference>
<feature type="domain" description="Cyclic nucleotide-binding" evidence="3">
    <location>
        <begin position="17"/>
        <end position="114"/>
    </location>
</feature>
<dbReference type="InterPro" id="IPR051257">
    <property type="entry name" value="Diverse_CBS-Domain"/>
</dbReference>
<feature type="domain" description="CBS" evidence="4">
    <location>
        <begin position="228"/>
        <end position="283"/>
    </location>
</feature>
<evidence type="ECO:0000313" key="5">
    <source>
        <dbReference type="EMBL" id="UZE96216.1"/>
    </source>
</evidence>
<organism evidence="5 6">
    <name type="scientific">Alkalimarinus alittae</name>
    <dbReference type="NCBI Taxonomy" id="2961619"/>
    <lineage>
        <taxon>Bacteria</taxon>
        <taxon>Pseudomonadati</taxon>
        <taxon>Pseudomonadota</taxon>
        <taxon>Gammaproteobacteria</taxon>
        <taxon>Alteromonadales</taxon>
        <taxon>Alteromonadaceae</taxon>
        <taxon>Alkalimarinus</taxon>
    </lineage>
</organism>
<dbReference type="EMBL" id="CP100390">
    <property type="protein sequence ID" value="UZE96216.1"/>
    <property type="molecule type" value="Genomic_DNA"/>
</dbReference>
<dbReference type="CDD" id="cd05401">
    <property type="entry name" value="NT_GlnE_GlnD_like"/>
    <property type="match status" value="1"/>
</dbReference>
<dbReference type="Pfam" id="PF03445">
    <property type="entry name" value="DUF294"/>
    <property type="match status" value="1"/>
</dbReference>
<keyword evidence="1 2" id="KW-0129">CBS domain</keyword>
<evidence type="ECO:0000256" key="2">
    <source>
        <dbReference type="PROSITE-ProRule" id="PRU00703"/>
    </source>
</evidence>
<gene>
    <name evidence="5" type="ORF">NKI27_00275</name>
</gene>
<dbReference type="SMART" id="SM00116">
    <property type="entry name" value="CBS"/>
    <property type="match status" value="2"/>
</dbReference>
<dbReference type="InterPro" id="IPR046342">
    <property type="entry name" value="CBS_dom_sf"/>
</dbReference>
<protein>
    <submittedName>
        <fullName evidence="5">DUF294 nucleotidyltransferase-like domain-containing protein</fullName>
    </submittedName>
</protein>
<accession>A0ABY6N296</accession>
<dbReference type="PROSITE" id="PS51371">
    <property type="entry name" value="CBS"/>
    <property type="match status" value="2"/>
</dbReference>
<dbReference type="PROSITE" id="PS50042">
    <property type="entry name" value="CNMP_BINDING_3"/>
    <property type="match status" value="1"/>
</dbReference>
<dbReference type="SMART" id="SM00100">
    <property type="entry name" value="cNMP"/>
    <property type="match status" value="1"/>
</dbReference>
<sequence length="627" mass="70729">MQAEQVEISNFLSQYRPFDELTTEARDALAQSIEIAYFRAGTEILHFRDTIEDLYIVRSGSVEVFRRNGELHNRLDEGGIFGQMGLLMNGKVRFPVTALDDTLVYCIPDEMFKHYCAEYDDFADYFEADDVGILRSTVSRSVELSDLTTVKVKTILTRSPVTASPDWTVQEAARHMGEEDVSFLLICTTDVQSGKNVLNLVGVLTEDHLRHSIVAEGMPLTTLISEVMSTDYKVLDSNDYMFEAMLMMLRFNQKHLPVMNRQEPIGALTLSDILRHESQSSLLFVKGIFAQQTVKDLTVYAKQLPAVYVRMVNEDANSHMIGTAMAVIGRSIKQHLLTLAEEVFGPPPVPYCFLALGSMARDEQLLITDQDNALLFDNDYRAEEHEAYFIKLAKFVSDGLAACGYTYCTGDIMATNPQWRKTFTEWQECFAGWIDNPDPQALLNCSIFFDLDGVYGEIKLADTLKAFVAQHAKSNPRFLASLARTALNRTPPLGFFKNFVMEPDGRHGQSINLKRRGTAPLSDVIRVHALAVGSSSQNSFDRLDDVIEAGILPDGKGRELSDALEYISMVRIRHQAQDVEQGEPPDNTINPKYLSTFEKRNLREAFQILDKAQQFLKYRYTAQTSLK</sequence>
<evidence type="ECO:0000313" key="6">
    <source>
        <dbReference type="Proteomes" id="UP001163739"/>
    </source>
</evidence>
<dbReference type="Pfam" id="PF00571">
    <property type="entry name" value="CBS"/>
    <property type="match status" value="2"/>
</dbReference>
<dbReference type="Pfam" id="PF10335">
    <property type="entry name" value="DUF294_C"/>
    <property type="match status" value="1"/>
</dbReference>
<name>A0ABY6N296_9ALTE</name>
<dbReference type="InterPro" id="IPR000595">
    <property type="entry name" value="cNMP-bd_dom"/>
</dbReference>
<dbReference type="InterPro" id="IPR000644">
    <property type="entry name" value="CBS_dom"/>
</dbReference>
<dbReference type="Gene3D" id="3.10.580.10">
    <property type="entry name" value="CBS-domain"/>
    <property type="match status" value="1"/>
</dbReference>
<dbReference type="SUPFAM" id="SSF54631">
    <property type="entry name" value="CBS-domain pair"/>
    <property type="match status" value="1"/>
</dbReference>
<dbReference type="InterPro" id="IPR014710">
    <property type="entry name" value="RmlC-like_jellyroll"/>
</dbReference>
<dbReference type="InterPro" id="IPR018821">
    <property type="entry name" value="DUF294_put_nucleoTrafse_sb-bd"/>
</dbReference>